<dbReference type="AlphaFoldDB" id="A0A6C0GUV4"/>
<reference evidence="2 3" key="1">
    <citation type="submission" date="2020-01" db="EMBL/GenBank/DDBJ databases">
        <authorList>
            <person name="Kim M.K."/>
        </authorList>
    </citation>
    <scope>NUCLEOTIDE SEQUENCE [LARGE SCALE GENOMIC DNA]</scope>
    <source>
        <strain evidence="2 3">172606-1</strain>
    </source>
</reference>
<feature type="region of interest" description="Disordered" evidence="1">
    <location>
        <begin position="1"/>
        <end position="57"/>
    </location>
</feature>
<dbReference type="RefSeq" id="WP_162447062.1">
    <property type="nucleotide sequence ID" value="NZ_CP048222.1"/>
</dbReference>
<accession>A0A6C0GUV4</accession>
<name>A0A6C0GUV4_9BACT</name>
<dbReference type="KEGG" id="rhoz:GXP67_32940"/>
<evidence type="ECO:0000313" key="3">
    <source>
        <dbReference type="Proteomes" id="UP000480178"/>
    </source>
</evidence>
<keyword evidence="3" id="KW-1185">Reference proteome</keyword>
<organism evidence="2 3">
    <name type="scientific">Rhodocytophaga rosea</name>
    <dbReference type="NCBI Taxonomy" id="2704465"/>
    <lineage>
        <taxon>Bacteria</taxon>
        <taxon>Pseudomonadati</taxon>
        <taxon>Bacteroidota</taxon>
        <taxon>Cytophagia</taxon>
        <taxon>Cytophagales</taxon>
        <taxon>Rhodocytophagaceae</taxon>
        <taxon>Rhodocytophaga</taxon>
    </lineage>
</organism>
<protein>
    <submittedName>
        <fullName evidence="2">Uncharacterized protein</fullName>
    </submittedName>
</protein>
<gene>
    <name evidence="2" type="ORF">GXP67_32940</name>
</gene>
<dbReference type="EMBL" id="CP048222">
    <property type="protein sequence ID" value="QHT71120.1"/>
    <property type="molecule type" value="Genomic_DNA"/>
</dbReference>
<evidence type="ECO:0000256" key="1">
    <source>
        <dbReference type="SAM" id="MobiDB-lite"/>
    </source>
</evidence>
<proteinExistence type="predicted"/>
<feature type="compositionally biased region" description="Polar residues" evidence="1">
    <location>
        <begin position="41"/>
        <end position="57"/>
    </location>
</feature>
<sequence>MSKKKEIPGKNPSVVKKQEEGLHGQQPDTPTRGDIKKISTDYVNPNNGAQQKSQKKT</sequence>
<evidence type="ECO:0000313" key="2">
    <source>
        <dbReference type="EMBL" id="QHT71120.1"/>
    </source>
</evidence>
<dbReference type="Proteomes" id="UP000480178">
    <property type="component" value="Chromosome"/>
</dbReference>